<evidence type="ECO:0000313" key="20">
    <source>
        <dbReference type="EMBL" id="KUF10361.1"/>
    </source>
</evidence>
<evidence type="ECO:0000256" key="18">
    <source>
        <dbReference type="ARBA" id="ARBA00049504"/>
    </source>
</evidence>
<dbReference type="RefSeq" id="WP_058862679.1">
    <property type="nucleotide sequence ID" value="NZ_LPXO01000007.1"/>
</dbReference>
<evidence type="ECO:0000256" key="7">
    <source>
        <dbReference type="ARBA" id="ARBA00022475"/>
    </source>
</evidence>
<evidence type="ECO:0000256" key="6">
    <source>
        <dbReference type="ARBA" id="ARBA00015850"/>
    </source>
</evidence>
<name>A0A0W7WII0_9RHOB</name>
<evidence type="ECO:0000256" key="1">
    <source>
        <dbReference type="ARBA" id="ARBA00001946"/>
    </source>
</evidence>
<evidence type="ECO:0000313" key="21">
    <source>
        <dbReference type="Proteomes" id="UP000054396"/>
    </source>
</evidence>
<dbReference type="PANTHER" id="PTHR34148:SF1">
    <property type="entry name" value="ADENOSYLCOBINAMIDE-GDP RIBAZOLETRANSFERASE"/>
    <property type="match status" value="1"/>
</dbReference>
<gene>
    <name evidence="19" type="primary">cobS</name>
    <name evidence="20" type="ORF">AVJ23_13255</name>
</gene>
<dbReference type="EMBL" id="LPXO01000007">
    <property type="protein sequence ID" value="KUF10361.1"/>
    <property type="molecule type" value="Genomic_DNA"/>
</dbReference>
<comment type="catalytic activity">
    <reaction evidence="17 19">
        <text>alpha-ribazole + adenosylcob(III)inamide-GDP = adenosylcob(III)alamin + GMP + H(+)</text>
        <dbReference type="Rhea" id="RHEA:16049"/>
        <dbReference type="ChEBI" id="CHEBI:10329"/>
        <dbReference type="ChEBI" id="CHEBI:15378"/>
        <dbReference type="ChEBI" id="CHEBI:18408"/>
        <dbReference type="ChEBI" id="CHEBI:58115"/>
        <dbReference type="ChEBI" id="CHEBI:60487"/>
        <dbReference type="EC" id="2.7.8.26"/>
    </reaction>
</comment>
<evidence type="ECO:0000256" key="19">
    <source>
        <dbReference type="HAMAP-Rule" id="MF_00719"/>
    </source>
</evidence>
<protein>
    <recommendedName>
        <fullName evidence="6 19">Adenosylcobinamide-GDP ribazoletransferase</fullName>
        <ecNumber evidence="5 19">2.7.8.26</ecNumber>
    </recommendedName>
    <alternativeName>
        <fullName evidence="16 19">Cobalamin synthase</fullName>
    </alternativeName>
    <alternativeName>
        <fullName evidence="15 19">Cobalamin-5'-phosphate synthase</fullName>
    </alternativeName>
</protein>
<comment type="pathway">
    <text evidence="3 19">Cofactor biosynthesis; adenosylcobalamin biosynthesis; adenosylcobalamin from cob(II)yrinate a,c-diamide: step 7/7.</text>
</comment>
<dbReference type="Proteomes" id="UP000054396">
    <property type="component" value="Unassembled WGS sequence"/>
</dbReference>
<keyword evidence="10 19" id="KW-0812">Transmembrane</keyword>
<evidence type="ECO:0000256" key="14">
    <source>
        <dbReference type="ARBA" id="ARBA00025228"/>
    </source>
</evidence>
<dbReference type="GO" id="GO:0009236">
    <property type="term" value="P:cobalamin biosynthetic process"/>
    <property type="evidence" value="ECO:0007669"/>
    <property type="project" value="UniProtKB-UniRule"/>
</dbReference>
<keyword evidence="12 19" id="KW-1133">Transmembrane helix</keyword>
<dbReference type="PANTHER" id="PTHR34148">
    <property type="entry name" value="ADENOSYLCOBINAMIDE-GDP RIBAZOLETRANSFERASE"/>
    <property type="match status" value="1"/>
</dbReference>
<comment type="cofactor">
    <cofactor evidence="1 19">
        <name>Mg(2+)</name>
        <dbReference type="ChEBI" id="CHEBI:18420"/>
    </cofactor>
</comment>
<evidence type="ECO:0000256" key="17">
    <source>
        <dbReference type="ARBA" id="ARBA00048623"/>
    </source>
</evidence>
<evidence type="ECO:0000256" key="12">
    <source>
        <dbReference type="ARBA" id="ARBA00022989"/>
    </source>
</evidence>
<dbReference type="GO" id="GO:0005886">
    <property type="term" value="C:plasma membrane"/>
    <property type="evidence" value="ECO:0007669"/>
    <property type="project" value="UniProtKB-SubCell"/>
</dbReference>
<dbReference type="GO" id="GO:0051073">
    <property type="term" value="F:adenosylcobinamide-GDP ribazoletransferase activity"/>
    <property type="evidence" value="ECO:0007669"/>
    <property type="project" value="UniProtKB-UniRule"/>
</dbReference>
<feature type="transmembrane region" description="Helical" evidence="19">
    <location>
        <begin position="113"/>
        <end position="131"/>
    </location>
</feature>
<evidence type="ECO:0000256" key="11">
    <source>
        <dbReference type="ARBA" id="ARBA00022842"/>
    </source>
</evidence>
<keyword evidence="9 19" id="KW-0808">Transferase</keyword>
<evidence type="ECO:0000256" key="8">
    <source>
        <dbReference type="ARBA" id="ARBA00022573"/>
    </source>
</evidence>
<evidence type="ECO:0000256" key="15">
    <source>
        <dbReference type="ARBA" id="ARBA00032605"/>
    </source>
</evidence>
<evidence type="ECO:0000256" key="5">
    <source>
        <dbReference type="ARBA" id="ARBA00013200"/>
    </source>
</evidence>
<dbReference type="UniPathway" id="UPA00148">
    <property type="reaction ID" value="UER00238"/>
</dbReference>
<proteinExistence type="inferred from homology"/>
<comment type="subcellular location">
    <subcellularLocation>
        <location evidence="2 19">Cell membrane</location>
        <topology evidence="2 19">Multi-pass membrane protein</topology>
    </subcellularLocation>
</comment>
<comment type="caution">
    <text evidence="20">The sequence shown here is derived from an EMBL/GenBank/DDBJ whole genome shotgun (WGS) entry which is preliminary data.</text>
</comment>
<dbReference type="InterPro" id="IPR003805">
    <property type="entry name" value="CobS"/>
</dbReference>
<evidence type="ECO:0000256" key="9">
    <source>
        <dbReference type="ARBA" id="ARBA00022679"/>
    </source>
</evidence>
<dbReference type="EC" id="2.7.8.26" evidence="5 19"/>
<evidence type="ECO:0000256" key="4">
    <source>
        <dbReference type="ARBA" id="ARBA00010561"/>
    </source>
</evidence>
<evidence type="ECO:0000256" key="3">
    <source>
        <dbReference type="ARBA" id="ARBA00004663"/>
    </source>
</evidence>
<dbReference type="OrthoDB" id="9794626at2"/>
<dbReference type="Pfam" id="PF02654">
    <property type="entry name" value="CobS"/>
    <property type="match status" value="1"/>
</dbReference>
<evidence type="ECO:0000256" key="2">
    <source>
        <dbReference type="ARBA" id="ARBA00004651"/>
    </source>
</evidence>
<dbReference type="GO" id="GO:0008818">
    <property type="term" value="F:cobalamin 5'-phosphate synthase activity"/>
    <property type="evidence" value="ECO:0007669"/>
    <property type="project" value="UniProtKB-UniRule"/>
</dbReference>
<organism evidence="20 21">
    <name type="scientific">Pseudoponticoccus marisrubri</name>
    <dbReference type="NCBI Taxonomy" id="1685382"/>
    <lineage>
        <taxon>Bacteria</taxon>
        <taxon>Pseudomonadati</taxon>
        <taxon>Pseudomonadota</taxon>
        <taxon>Alphaproteobacteria</taxon>
        <taxon>Rhodobacterales</taxon>
        <taxon>Roseobacteraceae</taxon>
        <taxon>Pseudoponticoccus</taxon>
    </lineage>
</organism>
<comment type="similarity">
    <text evidence="4 19">Belongs to the CobS family.</text>
</comment>
<keyword evidence="21" id="KW-1185">Reference proteome</keyword>
<evidence type="ECO:0000256" key="16">
    <source>
        <dbReference type="ARBA" id="ARBA00032853"/>
    </source>
</evidence>
<feature type="transmembrane region" description="Helical" evidence="19">
    <location>
        <begin position="66"/>
        <end position="85"/>
    </location>
</feature>
<comment type="function">
    <text evidence="14 19">Joins adenosylcobinamide-GDP and alpha-ribazole to generate adenosylcobalamin (Ado-cobalamin). Also synthesizes adenosylcobalamin 5'-phosphate from adenosylcobinamide-GDP and alpha-ribazole 5'-phosphate.</text>
</comment>
<keyword evidence="11 19" id="KW-0460">Magnesium</keyword>
<accession>A0A0W7WII0</accession>
<feature type="transmembrane region" description="Helical" evidence="19">
    <location>
        <begin position="179"/>
        <end position="212"/>
    </location>
</feature>
<evidence type="ECO:0000256" key="10">
    <source>
        <dbReference type="ARBA" id="ARBA00022692"/>
    </source>
</evidence>
<dbReference type="STRING" id="1685382.AVJ23_13255"/>
<evidence type="ECO:0000256" key="13">
    <source>
        <dbReference type="ARBA" id="ARBA00023136"/>
    </source>
</evidence>
<feature type="transmembrane region" description="Helical" evidence="19">
    <location>
        <begin position="38"/>
        <end position="59"/>
    </location>
</feature>
<reference evidence="20 21" key="1">
    <citation type="submission" date="2015-12" db="EMBL/GenBank/DDBJ databases">
        <authorList>
            <person name="Shamseldin A."/>
            <person name="Moawad H."/>
            <person name="Abd El-Rahim W.M."/>
            <person name="Sadowsky M.J."/>
        </authorList>
    </citation>
    <scope>NUCLEOTIDE SEQUENCE [LARGE SCALE GENOMIC DNA]</scope>
    <source>
        <strain evidence="20 21">SJ5A-1</strain>
    </source>
</reference>
<keyword evidence="13 19" id="KW-0472">Membrane</keyword>
<dbReference type="AlphaFoldDB" id="A0A0W7WII0"/>
<dbReference type="HAMAP" id="MF_00719">
    <property type="entry name" value="CobS"/>
    <property type="match status" value="1"/>
</dbReference>
<keyword evidence="7 19" id="KW-1003">Cell membrane</keyword>
<keyword evidence="8 19" id="KW-0169">Cobalamin biosynthesis</keyword>
<sequence>MSWLAARRDEARVAVMLLTRLPAGQLRGTVPGLDAARWAFPLVGALLGGLVWVVFAGTLALGGAPALAALLALGALALLTGALHFDGLADCADGLGGGRDRAHALEIMRDSRIGSYGVLALGLVAGLWAVAVSGLGPAAGAGAFVAMASVSRAGMVALLETLPPARPDGLGRMAGGPRPAAQVVAGLSVLAALWPLGPWPVLAMLVTVALVGWRARARIGGQTGDVLGAAQLTSETAGWVALALVLA</sequence>
<comment type="catalytic activity">
    <reaction evidence="18 19">
        <text>alpha-ribazole 5'-phosphate + adenosylcob(III)inamide-GDP = adenosylcob(III)alamin 5'-phosphate + GMP + H(+)</text>
        <dbReference type="Rhea" id="RHEA:23560"/>
        <dbReference type="ChEBI" id="CHEBI:15378"/>
        <dbReference type="ChEBI" id="CHEBI:57918"/>
        <dbReference type="ChEBI" id="CHEBI:58115"/>
        <dbReference type="ChEBI" id="CHEBI:60487"/>
        <dbReference type="ChEBI" id="CHEBI:60493"/>
        <dbReference type="EC" id="2.7.8.26"/>
    </reaction>
</comment>